<gene>
    <name evidence="2" type="ORF">NE857_13275</name>
</gene>
<dbReference type="Proteomes" id="UP001055940">
    <property type="component" value="Chromosome"/>
</dbReference>
<protein>
    <submittedName>
        <fullName evidence="2">Helix-turn-helix domain-containing protein</fullName>
    </submittedName>
</protein>
<accession>A0ABY5DHL3</accession>
<dbReference type="Pfam" id="PF13560">
    <property type="entry name" value="HTH_31"/>
    <property type="match status" value="1"/>
</dbReference>
<dbReference type="RefSeq" id="WP_254421262.1">
    <property type="nucleotide sequence ID" value="NZ_BAAAJB010000067.1"/>
</dbReference>
<sequence>MQRTHSPTLRRRRLSAELKRARSNSRMTTTQVVKQLRWAAGKLSKIENAETQTVKAEDLEALMDLYNITDGAQRDALHALAKDAKVRGWWSKYREVFGPQSLPDFEAEASTIRTFESSVIPGLLQTPEYTSALLQGGRFTEPEAISRRVDARVERRQILTRFSPVRLRVVLDEAALRRPMGSSETMAEQMHHLLYMAKLPNIDVQVLPFSAGSHAALVASFSIMEFPEPLDLPIVFIETATGGLFLEDTEEVEQHSVTFSDAQGSALSTTQSAKFIADVLKPLESE</sequence>
<keyword evidence="3" id="KW-1185">Reference proteome</keyword>
<dbReference type="Pfam" id="PF19054">
    <property type="entry name" value="DUF5753"/>
    <property type="match status" value="1"/>
</dbReference>
<name>A0ABY5DHL3_9ACTN</name>
<proteinExistence type="predicted"/>
<feature type="domain" description="DUF5753" evidence="1">
    <location>
        <begin position="101"/>
        <end position="277"/>
    </location>
</feature>
<evidence type="ECO:0000259" key="1">
    <source>
        <dbReference type="Pfam" id="PF19054"/>
    </source>
</evidence>
<dbReference type="EMBL" id="CP099837">
    <property type="protein sequence ID" value="USY22490.1"/>
    <property type="molecule type" value="Genomic_DNA"/>
</dbReference>
<reference evidence="2" key="1">
    <citation type="submission" date="2022-06" db="EMBL/GenBank/DDBJ databases">
        <authorList>
            <person name="Ping M."/>
        </authorList>
    </citation>
    <scope>NUCLEOTIDE SEQUENCE</scope>
    <source>
        <strain evidence="2">JCM11759T</strain>
    </source>
</reference>
<evidence type="ECO:0000313" key="3">
    <source>
        <dbReference type="Proteomes" id="UP001055940"/>
    </source>
</evidence>
<dbReference type="SUPFAM" id="SSF47413">
    <property type="entry name" value="lambda repressor-like DNA-binding domains"/>
    <property type="match status" value="1"/>
</dbReference>
<dbReference type="InterPro" id="IPR043917">
    <property type="entry name" value="DUF5753"/>
</dbReference>
<evidence type="ECO:0000313" key="2">
    <source>
        <dbReference type="EMBL" id="USY22490.1"/>
    </source>
</evidence>
<organism evidence="2 3">
    <name type="scientific">Nocardiopsis exhalans</name>
    <dbReference type="NCBI Taxonomy" id="163604"/>
    <lineage>
        <taxon>Bacteria</taxon>
        <taxon>Bacillati</taxon>
        <taxon>Actinomycetota</taxon>
        <taxon>Actinomycetes</taxon>
        <taxon>Streptosporangiales</taxon>
        <taxon>Nocardiopsidaceae</taxon>
        <taxon>Nocardiopsis</taxon>
    </lineage>
</organism>
<dbReference type="InterPro" id="IPR010982">
    <property type="entry name" value="Lambda_DNA-bd_dom_sf"/>
</dbReference>
<dbReference type="Gene3D" id="1.10.260.40">
    <property type="entry name" value="lambda repressor-like DNA-binding domains"/>
    <property type="match status" value="1"/>
</dbReference>